<evidence type="ECO:0000259" key="3">
    <source>
        <dbReference type="Pfam" id="PF01910"/>
    </source>
</evidence>
<dbReference type="Pfam" id="PF07136">
    <property type="entry name" value="DUF1385"/>
    <property type="match status" value="1"/>
</dbReference>
<dbReference type="Gene3D" id="3.30.70.930">
    <property type="match status" value="1"/>
</dbReference>
<keyword evidence="2" id="KW-1133">Transmembrane helix</keyword>
<dbReference type="InterPro" id="IPR051614">
    <property type="entry name" value="UPF0045_domain"/>
</dbReference>
<comment type="similarity">
    <text evidence="1">Belongs to the UPF0045 family.</text>
</comment>
<dbReference type="InterPro" id="IPR010787">
    <property type="entry name" value="DUF1385"/>
</dbReference>
<organism evidence="4 5">
    <name type="scientific">Alkalicoccobacillus gibsonii</name>
    <dbReference type="NCBI Taxonomy" id="79881"/>
    <lineage>
        <taxon>Bacteria</taxon>
        <taxon>Bacillati</taxon>
        <taxon>Bacillota</taxon>
        <taxon>Bacilli</taxon>
        <taxon>Bacillales</taxon>
        <taxon>Bacillaceae</taxon>
        <taxon>Alkalicoccobacillus</taxon>
    </lineage>
</organism>
<evidence type="ECO:0000313" key="5">
    <source>
        <dbReference type="Proteomes" id="UP001418796"/>
    </source>
</evidence>
<comment type="caution">
    <text evidence="4">The sequence shown here is derived from an EMBL/GenBank/DDBJ whole genome shotgun (WGS) entry which is preliminary data.</text>
</comment>
<dbReference type="SUPFAM" id="SSF89957">
    <property type="entry name" value="MTH1187/YkoF-like"/>
    <property type="match status" value="1"/>
</dbReference>
<dbReference type="Pfam" id="PF01910">
    <property type="entry name" value="Thiamine_BP"/>
    <property type="match status" value="1"/>
</dbReference>
<dbReference type="InterPro" id="IPR002767">
    <property type="entry name" value="Thiamine_BP"/>
</dbReference>
<proteinExistence type="inferred from homology"/>
<name>A0ABU9VGX7_9BACI</name>
<keyword evidence="2" id="KW-0472">Membrane</keyword>
<reference evidence="4 5" key="1">
    <citation type="submission" date="2024-03" db="EMBL/GenBank/DDBJ databases">
        <title>Bacilli Hybrid Assemblies.</title>
        <authorList>
            <person name="Kovac J."/>
        </authorList>
    </citation>
    <scope>NUCLEOTIDE SEQUENCE [LARGE SCALE GENOMIC DNA]</scope>
    <source>
        <strain evidence="4 5">FSL R7-0666</strain>
    </source>
</reference>
<evidence type="ECO:0000256" key="1">
    <source>
        <dbReference type="ARBA" id="ARBA00010272"/>
    </source>
</evidence>
<accession>A0ABU9VGX7</accession>
<keyword evidence="2" id="KW-0812">Transmembrane</keyword>
<feature type="transmembrane region" description="Helical" evidence="2">
    <location>
        <begin position="53"/>
        <end position="74"/>
    </location>
</feature>
<protein>
    <submittedName>
        <fullName evidence="4">MTH1187 family thiamine-binding protein</fullName>
    </submittedName>
</protein>
<gene>
    <name evidence="4" type="ORF">MKY91_08420</name>
</gene>
<dbReference type="InterPro" id="IPR029756">
    <property type="entry name" value="MTH1187/YkoF-like"/>
</dbReference>
<dbReference type="NCBIfam" id="TIGR00106">
    <property type="entry name" value="MTH1187 family thiamine-binding protein"/>
    <property type="match status" value="1"/>
</dbReference>
<evidence type="ECO:0000256" key="2">
    <source>
        <dbReference type="SAM" id="Phobius"/>
    </source>
</evidence>
<dbReference type="PANTHER" id="PTHR33777:SF1">
    <property type="entry name" value="UPF0045 PROTEIN ECM15"/>
    <property type="match status" value="1"/>
</dbReference>
<feature type="transmembrane region" description="Helical" evidence="2">
    <location>
        <begin position="80"/>
        <end position="96"/>
    </location>
</feature>
<keyword evidence="5" id="KW-1185">Reference proteome</keyword>
<dbReference type="Proteomes" id="UP001418796">
    <property type="component" value="Unassembled WGS sequence"/>
</dbReference>
<feature type="domain" description="Thiamine-binding protein" evidence="3">
    <location>
        <begin position="245"/>
        <end position="338"/>
    </location>
</feature>
<evidence type="ECO:0000313" key="4">
    <source>
        <dbReference type="EMBL" id="MEN0643165.1"/>
    </source>
</evidence>
<feature type="transmembrane region" description="Helical" evidence="2">
    <location>
        <begin position="140"/>
        <end position="159"/>
    </location>
</feature>
<dbReference type="EMBL" id="JBCITK010000001">
    <property type="protein sequence ID" value="MEN0643165.1"/>
    <property type="molecule type" value="Genomic_DNA"/>
</dbReference>
<dbReference type="RefSeq" id="WP_343130137.1">
    <property type="nucleotide sequence ID" value="NZ_JBCITK010000001.1"/>
</dbReference>
<dbReference type="PANTHER" id="PTHR33777">
    <property type="entry name" value="UPF0045 PROTEIN ECM15"/>
    <property type="match status" value="1"/>
</dbReference>
<sequence length="343" mass="38684">MFVRGMSFQSGVFYMTSQYVSCARHHKGVLHSWIEPVSFHTTLKMVKELLISIPARFIILPILCVLGIFLPPIFLNVSGLPVYSLLYLAFGMHFLFPKSLRQYHGAEHKVFSYKGLISKVRIKAINRASIVNRGCSTNVVVVYFTSVCLGALLLIAAQINGSTALMISSYGSLIPAILTERLMKAWPKIYISKVSAFLQRTITTTEPDRQHLLAAITSYRQLAEMEFPHRIKRIKKERTNKMAIVDVTIIPIGTEGPSVSDYVVNIQRVLESFGDQITFQLTPMSTLIEGELPVLFKVLEAIHEVPFEHGIKRVATNIRIDDRRDKKQTMASKLESVQSKLQS</sequence>